<keyword evidence="1" id="KW-0732">Signal</keyword>
<dbReference type="EMBL" id="LATX01001986">
    <property type="protein sequence ID" value="KTB35530.1"/>
    <property type="molecule type" value="Genomic_DNA"/>
</dbReference>
<dbReference type="eggNOG" id="ENOG502S3TJ">
    <property type="taxonomic scope" value="Eukaryota"/>
</dbReference>
<feature type="signal peptide" evidence="1">
    <location>
        <begin position="1"/>
        <end position="21"/>
    </location>
</feature>
<accession>A0A0W0FGW1</accession>
<dbReference type="Proteomes" id="UP000054988">
    <property type="component" value="Unassembled WGS sequence"/>
</dbReference>
<gene>
    <name evidence="2" type="ORF">WG66_11695</name>
</gene>
<comment type="caution">
    <text evidence="2">The sequence shown here is derived from an EMBL/GenBank/DDBJ whole genome shotgun (WGS) entry which is preliminary data.</text>
</comment>
<name>A0A0W0FGW1_MONRR</name>
<feature type="chain" id="PRO_5006901772" evidence="1">
    <location>
        <begin position="22"/>
        <end position="174"/>
    </location>
</feature>
<dbReference type="AlphaFoldDB" id="A0A0W0FGW1"/>
<reference evidence="2 3" key="1">
    <citation type="submission" date="2015-12" db="EMBL/GenBank/DDBJ databases">
        <title>Draft genome sequence of Moniliophthora roreri, the causal agent of frosty pod rot of cacao.</title>
        <authorList>
            <person name="Aime M.C."/>
            <person name="Diaz-Valderrama J.R."/>
            <person name="Kijpornyongpan T."/>
            <person name="Phillips-Mora W."/>
        </authorList>
    </citation>
    <scope>NUCLEOTIDE SEQUENCE [LARGE SCALE GENOMIC DNA]</scope>
    <source>
        <strain evidence="2 3">MCA 2952</strain>
    </source>
</reference>
<organism evidence="2 3">
    <name type="scientific">Moniliophthora roreri</name>
    <name type="common">Frosty pod rot fungus</name>
    <name type="synonym">Monilia roreri</name>
    <dbReference type="NCBI Taxonomy" id="221103"/>
    <lineage>
        <taxon>Eukaryota</taxon>
        <taxon>Fungi</taxon>
        <taxon>Dikarya</taxon>
        <taxon>Basidiomycota</taxon>
        <taxon>Agaricomycotina</taxon>
        <taxon>Agaricomycetes</taxon>
        <taxon>Agaricomycetidae</taxon>
        <taxon>Agaricales</taxon>
        <taxon>Marasmiineae</taxon>
        <taxon>Marasmiaceae</taxon>
        <taxon>Moniliophthora</taxon>
    </lineage>
</organism>
<evidence type="ECO:0000313" key="3">
    <source>
        <dbReference type="Proteomes" id="UP000054988"/>
    </source>
</evidence>
<sequence>MPLLRTSLAVAVALLSGFARALPPSSSVGGLSKPSSTTSSAAVTGSQIRAVQDPVFHFYLQNSDGKAVLGPESSSGHFDIDGTISISDSSPSLYLNADSSSSKSYQALTFNETATTSSWGLEGDTIIITDPRQLNFLACATNSSEIYDVYLQMGNDIPSGQSCTMITLHLPCLC</sequence>
<evidence type="ECO:0000313" key="2">
    <source>
        <dbReference type="EMBL" id="KTB35530.1"/>
    </source>
</evidence>
<proteinExistence type="predicted"/>
<protein>
    <submittedName>
        <fullName evidence="2">Uncharacterized protein</fullName>
    </submittedName>
</protein>
<evidence type="ECO:0000256" key="1">
    <source>
        <dbReference type="SAM" id="SignalP"/>
    </source>
</evidence>